<evidence type="ECO:0000313" key="2">
    <source>
        <dbReference type="Proteomes" id="UP000606008"/>
    </source>
</evidence>
<name>A0ABX0QQI3_9BACT</name>
<organism evidence="1 2">
    <name type="scientific">Fibrivirga algicola</name>
    <dbReference type="NCBI Taxonomy" id="2950420"/>
    <lineage>
        <taxon>Bacteria</taxon>
        <taxon>Pseudomonadati</taxon>
        <taxon>Bacteroidota</taxon>
        <taxon>Cytophagia</taxon>
        <taxon>Cytophagales</taxon>
        <taxon>Spirosomataceae</taxon>
        <taxon>Fibrivirga</taxon>
    </lineage>
</organism>
<sequence length="39" mass="4436">MADDGLHGQELWRTDGTLAGTRLVRELTPGNRSWRPLRC</sequence>
<keyword evidence="2" id="KW-1185">Reference proteome</keyword>
<reference evidence="1" key="1">
    <citation type="submission" date="2024-05" db="EMBL/GenBank/DDBJ databases">
        <authorList>
            <person name="Jung D.-H."/>
        </authorList>
    </citation>
    <scope>NUCLEOTIDE SEQUENCE</scope>
    <source>
        <strain evidence="1">JA-25</strain>
    </source>
</reference>
<comment type="caution">
    <text evidence="1">The sequence shown here is derived from an EMBL/GenBank/DDBJ whole genome shotgun (WGS) entry which is preliminary data.</text>
</comment>
<dbReference type="Proteomes" id="UP000606008">
    <property type="component" value="Unassembled WGS sequence"/>
</dbReference>
<accession>A0ABX0QQI3</accession>
<dbReference type="EMBL" id="WAEL01000009">
    <property type="protein sequence ID" value="NID12843.1"/>
    <property type="molecule type" value="Genomic_DNA"/>
</dbReference>
<evidence type="ECO:0000313" key="1">
    <source>
        <dbReference type="EMBL" id="NID12843.1"/>
    </source>
</evidence>
<gene>
    <name evidence="1" type="ORF">F7231_21915</name>
</gene>
<protein>
    <submittedName>
        <fullName evidence="1">Uncharacterized protein</fullName>
    </submittedName>
</protein>
<proteinExistence type="predicted"/>